<dbReference type="SUPFAM" id="SSF51717">
    <property type="entry name" value="Dihydropteroate synthetase-like"/>
    <property type="match status" value="1"/>
</dbReference>
<dbReference type="Pfam" id="PF00809">
    <property type="entry name" value="Pterin_bind"/>
    <property type="match status" value="1"/>
</dbReference>
<dbReference type="EC" id="2.5.1.15" evidence="2"/>
<evidence type="ECO:0000313" key="2">
    <source>
        <dbReference type="EMBL" id="EQD56415.1"/>
    </source>
</evidence>
<gene>
    <name evidence="2" type="ORF">B1A_11550</name>
</gene>
<dbReference type="InterPro" id="IPR045031">
    <property type="entry name" value="DHP_synth-like"/>
</dbReference>
<feature type="domain" description="Pterin-binding" evidence="1">
    <location>
        <begin position="22"/>
        <end position="112"/>
    </location>
</feature>
<keyword evidence="2" id="KW-0808">Transferase</keyword>
<dbReference type="InterPro" id="IPR000489">
    <property type="entry name" value="Pterin-binding_dom"/>
</dbReference>
<accession>T1BR23</accession>
<dbReference type="PANTHER" id="PTHR20941">
    <property type="entry name" value="FOLATE SYNTHESIS PROTEINS"/>
    <property type="match status" value="1"/>
</dbReference>
<dbReference type="PANTHER" id="PTHR20941:SF1">
    <property type="entry name" value="FOLIC ACID SYNTHESIS PROTEIN FOL1"/>
    <property type="match status" value="1"/>
</dbReference>
<feature type="non-terminal residue" evidence="2">
    <location>
        <position position="112"/>
    </location>
</feature>
<dbReference type="GO" id="GO:0005829">
    <property type="term" value="C:cytosol"/>
    <property type="evidence" value="ECO:0007669"/>
    <property type="project" value="TreeGrafter"/>
</dbReference>
<dbReference type="Gene3D" id="3.20.20.20">
    <property type="entry name" value="Dihydropteroate synthase-like"/>
    <property type="match status" value="1"/>
</dbReference>
<organism evidence="2">
    <name type="scientific">mine drainage metagenome</name>
    <dbReference type="NCBI Taxonomy" id="410659"/>
    <lineage>
        <taxon>unclassified sequences</taxon>
        <taxon>metagenomes</taxon>
        <taxon>ecological metagenomes</taxon>
    </lineage>
</organism>
<dbReference type="EMBL" id="AUZX01008276">
    <property type="protein sequence ID" value="EQD56415.1"/>
    <property type="molecule type" value="Genomic_DNA"/>
</dbReference>
<reference evidence="2" key="2">
    <citation type="journal article" date="2014" name="ISME J.">
        <title>Microbial stratification in low pH oxic and suboxic macroscopic growths along an acid mine drainage.</title>
        <authorList>
            <person name="Mendez-Garcia C."/>
            <person name="Mesa V."/>
            <person name="Sprenger R.R."/>
            <person name="Richter M."/>
            <person name="Diez M.S."/>
            <person name="Solano J."/>
            <person name="Bargiela R."/>
            <person name="Golyshina O.V."/>
            <person name="Manteca A."/>
            <person name="Ramos J.L."/>
            <person name="Gallego J.R."/>
            <person name="Llorente I."/>
            <person name="Martins Dos Santos V.A."/>
            <person name="Jensen O.N."/>
            <person name="Pelaez A.I."/>
            <person name="Sanchez J."/>
            <person name="Ferrer M."/>
        </authorList>
    </citation>
    <scope>NUCLEOTIDE SEQUENCE</scope>
</reference>
<name>T1BR23_9ZZZZ</name>
<dbReference type="GO" id="GO:0046654">
    <property type="term" value="P:tetrahydrofolate biosynthetic process"/>
    <property type="evidence" value="ECO:0007669"/>
    <property type="project" value="TreeGrafter"/>
</dbReference>
<reference evidence="2" key="1">
    <citation type="submission" date="2013-08" db="EMBL/GenBank/DDBJ databases">
        <authorList>
            <person name="Mendez C."/>
            <person name="Richter M."/>
            <person name="Ferrer M."/>
            <person name="Sanchez J."/>
        </authorList>
    </citation>
    <scope>NUCLEOTIDE SEQUENCE</scope>
</reference>
<sequence length="112" mass="11857">MCVPEPQHAPALVGGVARLGKPHVMGVINVTPDSFSDGGRYLDPEQALARALAIEAEGAAIIDLGGESTRPGAAPVTAQEELQRVLPLLERLRPRTRAILSIDTSKPEVMRA</sequence>
<proteinExistence type="predicted"/>
<evidence type="ECO:0000259" key="1">
    <source>
        <dbReference type="PROSITE" id="PS50972"/>
    </source>
</evidence>
<dbReference type="InterPro" id="IPR011005">
    <property type="entry name" value="Dihydropteroate_synth-like_sf"/>
</dbReference>
<dbReference type="GO" id="GO:0004156">
    <property type="term" value="F:dihydropteroate synthase activity"/>
    <property type="evidence" value="ECO:0007669"/>
    <property type="project" value="UniProtKB-EC"/>
</dbReference>
<dbReference type="PROSITE" id="PS50972">
    <property type="entry name" value="PTERIN_BINDING"/>
    <property type="match status" value="1"/>
</dbReference>
<dbReference type="PROSITE" id="PS00792">
    <property type="entry name" value="DHPS_1"/>
    <property type="match status" value="1"/>
</dbReference>
<dbReference type="AlphaFoldDB" id="T1BR23"/>
<protein>
    <submittedName>
        <fullName evidence="2">Dihydropteroate synthase, DHPS domain protein</fullName>
        <ecNumber evidence="2">2.5.1.15</ecNumber>
    </submittedName>
</protein>
<comment type="caution">
    <text evidence="2">The sequence shown here is derived from an EMBL/GenBank/DDBJ whole genome shotgun (WGS) entry which is preliminary data.</text>
</comment>
<dbReference type="PROSITE" id="PS00793">
    <property type="entry name" value="DHPS_2"/>
    <property type="match status" value="1"/>
</dbReference>